<dbReference type="Gene3D" id="1.20.1530.20">
    <property type="match status" value="1"/>
</dbReference>
<feature type="transmembrane region" description="Helical" evidence="8">
    <location>
        <begin position="286"/>
        <end position="309"/>
    </location>
</feature>
<comment type="subcellular location">
    <subcellularLocation>
        <location evidence="1">Cell membrane</location>
        <topology evidence="1">Multi-pass membrane protein</topology>
    </subcellularLocation>
</comment>
<feature type="transmembrane region" description="Helical" evidence="8">
    <location>
        <begin position="171"/>
        <end position="191"/>
    </location>
</feature>
<evidence type="ECO:0000256" key="3">
    <source>
        <dbReference type="ARBA" id="ARBA00022448"/>
    </source>
</evidence>
<dbReference type="AlphaFoldDB" id="A0AAV5NVF2"/>
<sequence length="315" mass="33336">MLEQLAFSFSITGPICLMLVLGVFLKRTNVLNESFIDTGSKLVFKVTLPALLFLSIVQSDYDLKSSLPFVMYGLAANLTFFIISVVSTKTFFPSSSDQGVIIQGGFRANTAIIGLAYTANLYGEQGVASAALYVAATTVLYNILAVIALSPKQQSSHLKALTLIGKTITKNPLIIAISLGFVCYGLSVPIPQIVTHAGGYFADMTLPLALLCTGASLNLRSLKQEKNSAWFATTLKLIFCPLVIVGGGVLMGYRGLELGLLFTMTASPTAAVSYVMARSMGGNPTLAANVIALTTVVSLLTCSLGIAFLSSFNLI</sequence>
<keyword evidence="7 8" id="KW-0472">Membrane</keyword>
<keyword evidence="5 8" id="KW-0812">Transmembrane</keyword>
<evidence type="ECO:0000256" key="7">
    <source>
        <dbReference type="ARBA" id="ARBA00023136"/>
    </source>
</evidence>
<keyword evidence="3" id="KW-0813">Transport</keyword>
<feature type="transmembrane region" description="Helical" evidence="8">
    <location>
        <begin position="69"/>
        <end position="88"/>
    </location>
</feature>
<gene>
    <name evidence="9" type="ORF">GCM10007932_35590</name>
</gene>
<dbReference type="InterPro" id="IPR038770">
    <property type="entry name" value="Na+/solute_symporter_sf"/>
</dbReference>
<feature type="transmembrane region" description="Helical" evidence="8">
    <location>
        <begin position="6"/>
        <end position="26"/>
    </location>
</feature>
<dbReference type="EMBL" id="BSNX01000055">
    <property type="protein sequence ID" value="GLQ74198.1"/>
    <property type="molecule type" value="Genomic_DNA"/>
</dbReference>
<keyword evidence="4" id="KW-1003">Cell membrane</keyword>
<feature type="transmembrane region" description="Helical" evidence="8">
    <location>
        <begin position="259"/>
        <end position="277"/>
    </location>
</feature>
<dbReference type="GO" id="GO:0005886">
    <property type="term" value="C:plasma membrane"/>
    <property type="evidence" value="ECO:0007669"/>
    <property type="project" value="UniProtKB-SubCell"/>
</dbReference>
<evidence type="ECO:0000313" key="10">
    <source>
        <dbReference type="Proteomes" id="UP001156690"/>
    </source>
</evidence>
<comment type="similarity">
    <text evidence="2">Belongs to the auxin efflux carrier (TC 2.A.69) family.</text>
</comment>
<dbReference type="Pfam" id="PF03547">
    <property type="entry name" value="Mem_trans"/>
    <property type="match status" value="1"/>
</dbReference>
<dbReference type="GO" id="GO:0055085">
    <property type="term" value="P:transmembrane transport"/>
    <property type="evidence" value="ECO:0007669"/>
    <property type="project" value="InterPro"/>
</dbReference>
<feature type="transmembrane region" description="Helical" evidence="8">
    <location>
        <begin position="229"/>
        <end position="253"/>
    </location>
</feature>
<proteinExistence type="inferred from homology"/>
<comment type="caution">
    <text evidence="9">The sequence shown here is derived from an EMBL/GenBank/DDBJ whole genome shotgun (WGS) entry which is preliminary data.</text>
</comment>
<dbReference type="PANTHER" id="PTHR36838">
    <property type="entry name" value="AUXIN EFFLUX CARRIER FAMILY PROTEIN"/>
    <property type="match status" value="1"/>
</dbReference>
<name>A0AAV5NVF2_9VIBR</name>
<protein>
    <submittedName>
        <fullName evidence="9">Transporter</fullName>
    </submittedName>
</protein>
<dbReference type="Proteomes" id="UP001156690">
    <property type="component" value="Unassembled WGS sequence"/>
</dbReference>
<evidence type="ECO:0000256" key="4">
    <source>
        <dbReference type="ARBA" id="ARBA00022475"/>
    </source>
</evidence>
<evidence type="ECO:0000256" key="6">
    <source>
        <dbReference type="ARBA" id="ARBA00022989"/>
    </source>
</evidence>
<keyword evidence="10" id="KW-1185">Reference proteome</keyword>
<dbReference type="PANTHER" id="PTHR36838:SF4">
    <property type="entry name" value="AUXIN EFFLUX CARRIER FAMILY PROTEIN"/>
    <property type="match status" value="1"/>
</dbReference>
<accession>A0AAV5NVF2</accession>
<evidence type="ECO:0000313" key="9">
    <source>
        <dbReference type="EMBL" id="GLQ74198.1"/>
    </source>
</evidence>
<evidence type="ECO:0000256" key="1">
    <source>
        <dbReference type="ARBA" id="ARBA00004651"/>
    </source>
</evidence>
<reference evidence="10" key="1">
    <citation type="journal article" date="2019" name="Int. J. Syst. Evol. Microbiol.">
        <title>The Global Catalogue of Microorganisms (GCM) 10K type strain sequencing project: providing services to taxonomists for standard genome sequencing and annotation.</title>
        <authorList>
            <consortium name="The Broad Institute Genomics Platform"/>
            <consortium name="The Broad Institute Genome Sequencing Center for Infectious Disease"/>
            <person name="Wu L."/>
            <person name="Ma J."/>
        </authorList>
    </citation>
    <scope>NUCLEOTIDE SEQUENCE [LARGE SCALE GENOMIC DNA]</scope>
    <source>
        <strain evidence="10">NBRC 15640</strain>
    </source>
</reference>
<dbReference type="RefSeq" id="WP_126607795.1">
    <property type="nucleotide sequence ID" value="NZ_AP025145.1"/>
</dbReference>
<feature type="transmembrane region" description="Helical" evidence="8">
    <location>
        <begin position="38"/>
        <end position="57"/>
    </location>
</feature>
<organism evidence="9 10">
    <name type="scientific">Vibrio penaeicida</name>
    <dbReference type="NCBI Taxonomy" id="104609"/>
    <lineage>
        <taxon>Bacteria</taxon>
        <taxon>Pseudomonadati</taxon>
        <taxon>Pseudomonadota</taxon>
        <taxon>Gammaproteobacteria</taxon>
        <taxon>Vibrionales</taxon>
        <taxon>Vibrionaceae</taxon>
        <taxon>Vibrio</taxon>
    </lineage>
</organism>
<evidence type="ECO:0000256" key="5">
    <source>
        <dbReference type="ARBA" id="ARBA00022692"/>
    </source>
</evidence>
<evidence type="ECO:0000256" key="8">
    <source>
        <dbReference type="SAM" id="Phobius"/>
    </source>
</evidence>
<dbReference type="InterPro" id="IPR004776">
    <property type="entry name" value="Mem_transp_PIN-like"/>
</dbReference>
<evidence type="ECO:0000256" key="2">
    <source>
        <dbReference type="ARBA" id="ARBA00010145"/>
    </source>
</evidence>
<feature type="transmembrane region" description="Helical" evidence="8">
    <location>
        <begin position="130"/>
        <end position="150"/>
    </location>
</feature>
<keyword evidence="6 8" id="KW-1133">Transmembrane helix</keyword>